<protein>
    <recommendedName>
        <fullName evidence="9">Polysaccharide biosynthesis protein</fullName>
    </recommendedName>
</protein>
<evidence type="ECO:0000256" key="3">
    <source>
        <dbReference type="ARBA" id="ARBA00022692"/>
    </source>
</evidence>
<dbReference type="PATRIC" id="fig|929558.5.peg.466"/>
<proteinExistence type="predicted"/>
<evidence type="ECO:0000313" key="7">
    <source>
        <dbReference type="EMBL" id="EHP28995.1"/>
    </source>
</evidence>
<gene>
    <name evidence="7" type="ORF">SMGD1_0468</name>
</gene>
<comment type="caution">
    <text evidence="7">The sequence shown here is derived from an EMBL/GenBank/DDBJ whole genome shotgun (WGS) entry which is preliminary data.</text>
</comment>
<dbReference type="eggNOG" id="COG2244">
    <property type="taxonomic scope" value="Bacteria"/>
</dbReference>
<feature type="transmembrane region" description="Helical" evidence="6">
    <location>
        <begin position="176"/>
        <end position="204"/>
    </location>
</feature>
<feature type="transmembrane region" description="Helical" evidence="6">
    <location>
        <begin position="140"/>
        <end position="164"/>
    </location>
</feature>
<evidence type="ECO:0000256" key="4">
    <source>
        <dbReference type="ARBA" id="ARBA00022989"/>
    </source>
</evidence>
<dbReference type="RefSeq" id="WP_008340520.1">
    <property type="nucleotide sequence ID" value="NZ_AFRZ01000001.1"/>
</dbReference>
<dbReference type="PANTHER" id="PTHR30250">
    <property type="entry name" value="PST FAMILY PREDICTED COLANIC ACID TRANSPORTER"/>
    <property type="match status" value="1"/>
</dbReference>
<dbReference type="STRING" id="929558.SMGD1_0468"/>
<dbReference type="PANTHER" id="PTHR30250:SF26">
    <property type="entry name" value="PSMA PROTEIN"/>
    <property type="match status" value="1"/>
</dbReference>
<dbReference type="EMBL" id="AFRZ01000001">
    <property type="protein sequence ID" value="EHP28995.1"/>
    <property type="molecule type" value="Genomic_DNA"/>
</dbReference>
<reference evidence="7 8" key="1">
    <citation type="journal article" date="2012" name="Proc. Natl. Acad. Sci. U.S.A.">
        <title>Genome and physiology of a model Epsilonproteobacterium responsible for sulfide detoxification in marine oxygen depletion zones.</title>
        <authorList>
            <person name="Grote J."/>
            <person name="Schott T."/>
            <person name="Bruckner C.G."/>
            <person name="Glockner F.O."/>
            <person name="Jost G."/>
            <person name="Teeling H."/>
            <person name="Labrenz M."/>
            <person name="Jurgens K."/>
        </authorList>
    </citation>
    <scope>NUCLEOTIDE SEQUENCE [LARGE SCALE GENOMIC DNA]</scope>
    <source>
        <strain evidence="7 8">GD1</strain>
    </source>
</reference>
<feature type="transmembrane region" description="Helical" evidence="6">
    <location>
        <begin position="303"/>
        <end position="321"/>
    </location>
</feature>
<accession>H1FV69</accession>
<feature type="transmembrane region" description="Helical" evidence="6">
    <location>
        <begin position="20"/>
        <end position="42"/>
    </location>
</feature>
<feature type="transmembrane region" description="Helical" evidence="6">
    <location>
        <begin position="106"/>
        <end position="128"/>
    </location>
</feature>
<evidence type="ECO:0008006" key="9">
    <source>
        <dbReference type="Google" id="ProtNLM"/>
    </source>
</evidence>
<feature type="transmembrane region" description="Helical" evidence="6">
    <location>
        <begin position="278"/>
        <end position="296"/>
    </location>
</feature>
<feature type="transmembrane region" description="Helical" evidence="6">
    <location>
        <begin position="224"/>
        <end position="250"/>
    </location>
</feature>
<evidence type="ECO:0000256" key="5">
    <source>
        <dbReference type="ARBA" id="ARBA00023136"/>
    </source>
</evidence>
<dbReference type="OrthoDB" id="4131979at1224"/>
<dbReference type="GO" id="GO:0005886">
    <property type="term" value="C:plasma membrane"/>
    <property type="evidence" value="ECO:0007669"/>
    <property type="project" value="UniProtKB-SubCell"/>
</dbReference>
<keyword evidence="5 6" id="KW-0472">Membrane</keyword>
<keyword evidence="8" id="KW-1185">Reference proteome</keyword>
<evidence type="ECO:0000256" key="2">
    <source>
        <dbReference type="ARBA" id="ARBA00022475"/>
    </source>
</evidence>
<dbReference type="AlphaFoldDB" id="H1FV69"/>
<feature type="transmembrane region" description="Helical" evidence="6">
    <location>
        <begin position="63"/>
        <end position="86"/>
    </location>
</feature>
<dbReference type="InterPro" id="IPR050833">
    <property type="entry name" value="Poly_Biosynth_Transport"/>
</dbReference>
<keyword evidence="2" id="KW-1003">Cell membrane</keyword>
<keyword evidence="4 6" id="KW-1133">Transmembrane helix</keyword>
<evidence type="ECO:0000313" key="8">
    <source>
        <dbReference type="Proteomes" id="UP000006431"/>
    </source>
</evidence>
<evidence type="ECO:0000256" key="1">
    <source>
        <dbReference type="ARBA" id="ARBA00004651"/>
    </source>
</evidence>
<dbReference type="Proteomes" id="UP000006431">
    <property type="component" value="Unassembled WGS sequence"/>
</dbReference>
<organism evidence="7 8">
    <name type="scientific">Sulfurimonas gotlandica (strain DSM 19862 / JCM 16533 / GD1)</name>
    <dbReference type="NCBI Taxonomy" id="929558"/>
    <lineage>
        <taxon>Bacteria</taxon>
        <taxon>Pseudomonadati</taxon>
        <taxon>Campylobacterota</taxon>
        <taxon>Epsilonproteobacteria</taxon>
        <taxon>Campylobacterales</taxon>
        <taxon>Sulfurimonadaceae</taxon>
        <taxon>Sulfurimonas</taxon>
    </lineage>
</organism>
<evidence type="ECO:0000256" key="6">
    <source>
        <dbReference type="SAM" id="Phobius"/>
    </source>
</evidence>
<sequence length="340" mass="39285">MNLFANFLLVLFVVYNNESIVFFALWAGLLDLLVSVVSFIHMSIRYNIFKNKYIDENISSMELLRGGVLFFQLSITQTIIWGTGILLVSHMLLLQDVTVYSLTMKIYVYIFYAFIIINTVIAPLYGRYYSENAWVEIRKIFNLSILLLPFLGGFIWIGTLYFMSDIIAIWTGSSEFYVGSLFILFMGVFFYFTGYINSYITLLYSIGEVKSIINIRWKEVMANLLISIIMTYFIGLTGIAIGMSLAIALISAKYLPMYLEKKSKGEIVLNFTIQKKHFILVLLPNIIIAFIVTTFVDVLSVKLFIFIFMSVLYILFSWYILASEDKNYIISFLNYKKGHN</sequence>
<keyword evidence="3 6" id="KW-0812">Transmembrane</keyword>
<name>H1FV69_SULGG</name>
<dbReference type="HOGENOM" id="CLU_816178_0_0_7"/>
<comment type="subcellular location">
    <subcellularLocation>
        <location evidence="1">Cell membrane</location>
        <topology evidence="1">Multi-pass membrane protein</topology>
    </subcellularLocation>
</comment>